<keyword evidence="2" id="KW-1185">Reference proteome</keyword>
<dbReference type="SUPFAM" id="SSF53448">
    <property type="entry name" value="Nucleotide-diphospho-sugar transferases"/>
    <property type="match status" value="1"/>
</dbReference>
<dbReference type="Proteomes" id="UP001642464">
    <property type="component" value="Unassembled WGS sequence"/>
</dbReference>
<dbReference type="InterPro" id="IPR029044">
    <property type="entry name" value="Nucleotide-diphossugar_trans"/>
</dbReference>
<accession>A0ABP0JLF7</accession>
<protein>
    <submittedName>
        <fullName evidence="1">Uncharacterized protein</fullName>
    </submittedName>
</protein>
<evidence type="ECO:0000313" key="1">
    <source>
        <dbReference type="EMBL" id="CAK9015266.1"/>
    </source>
</evidence>
<dbReference type="EMBL" id="CAXAMM010007771">
    <property type="protein sequence ID" value="CAK9015266.1"/>
    <property type="molecule type" value="Genomic_DNA"/>
</dbReference>
<sequence>GGTFKLSESGNDSASIAYGASAATVETAVDGISSVGADNSEVSGSGTIGDPYLIEFVGDLAQDDIDVMTVDVSSLTGGKSITVADPVGPVPGVNEIQRVSIDPAAIDGVVYLLLEGRPSSSIDYNASASAVDTALEAAQNIGSGNVDVQGAVGGPFLVEFIDDLKWQPLSLLQMDQDSLTIDPNQDPAIDVDETQQGTGPNHFNNPANWSLGHVLNSGERGVFASGSSGVLYGMRQRSAFTFDSEFNGEDTTETLIVDADFVDGQILRYRGTGLAPTYRIPDDETDYTLDDETDLYVLSFDPHSGRLSVALSDEANEPLTFTDGGDGEHYIELRCVLEIHSRYTGQIGLPQRDSAGFFQDHLPQYLAVGLTDQADNVVIGLGDGSGSGRIKIDSGLSRLRALVIDTGGEIEAGVPPVLFLTEAEDSEVTALSGQVGVAVHARESSTLARVEAYNGGSPMAKGYYITEGEIADFRRLMRAFRNGDLNRPAGSGSPRPDPGAPVVSVMLLEDLEPGSDALAVRLIPTTDAVQDVAITGYPDEEPGTFRLELNQPEGAGGPSIEFPEISAEATALEVVDAIRSVPALVQAIAEVHLGTRSEAKLMRFRFRFQPRPDKREWPLLEVAEQNLEGDGVGITIQRANMIDAGGEPFLVRSVIPTGEPTPLKIGAQCVAARFGWGLGVIAGECRQFNPAEPNPYDGAYDGDGAGNQNGLAPGFLIDVELGENSYGVDYYPEAGGRHLLTRRLTYQTPFGAGFPAKDDFERHDYALALFEAPPADPTRPGHAWRLAYRWPFSRFAGQPDGMSDQQWQQVQLDAMADLLLALAEGGVDVDFTDDFGNTDLQGFAIPPSDGWVLWYGPEFWLSPTAASYTPEPGEVSREAFEARALRCFTCAERRGMQCPAGDFVSLAKQREAACPVGRWNRRPSGGEVNLERLGIVAVHFNPAGFQRQVENFERFRASLGPLVSRLFVVELSFNGRFECAGTGPNDTRLEADPGQAAMWQKEALINTGIERLPAGVDVVAWIDADFLFLDPGWVADLFRTLDRFPTAQLCSWVHNLGPGGVIDSATSRPSLAAVRLGMRDVSRIAGPGGCWAARRDFLADARGLPDRHILGGGDRAWADGVFGISRSYYLDQLPEGLRRDQQKRIEWLSYLTRGEVGCLSGEAVHLFHGSRKNRQYRERTEILRRHNYDPLRHVTRNPAGFIEWTDAAPRRFRQE</sequence>
<evidence type="ECO:0000313" key="2">
    <source>
        <dbReference type="Proteomes" id="UP001642464"/>
    </source>
</evidence>
<organism evidence="1 2">
    <name type="scientific">Durusdinium trenchii</name>
    <dbReference type="NCBI Taxonomy" id="1381693"/>
    <lineage>
        <taxon>Eukaryota</taxon>
        <taxon>Sar</taxon>
        <taxon>Alveolata</taxon>
        <taxon>Dinophyceae</taxon>
        <taxon>Suessiales</taxon>
        <taxon>Symbiodiniaceae</taxon>
        <taxon>Durusdinium</taxon>
    </lineage>
</organism>
<reference evidence="1 2" key="1">
    <citation type="submission" date="2024-02" db="EMBL/GenBank/DDBJ databases">
        <authorList>
            <person name="Chen Y."/>
            <person name="Shah S."/>
            <person name="Dougan E. K."/>
            <person name="Thang M."/>
            <person name="Chan C."/>
        </authorList>
    </citation>
    <scope>NUCLEOTIDE SEQUENCE [LARGE SCALE GENOMIC DNA]</scope>
</reference>
<comment type="caution">
    <text evidence="1">The sequence shown here is derived from an EMBL/GenBank/DDBJ whole genome shotgun (WGS) entry which is preliminary data.</text>
</comment>
<feature type="non-terminal residue" evidence="1">
    <location>
        <position position="1"/>
    </location>
</feature>
<feature type="non-terminal residue" evidence="1">
    <location>
        <position position="1215"/>
    </location>
</feature>
<gene>
    <name evidence="1" type="ORF">SCF082_LOCUS12683</name>
</gene>
<name>A0ABP0JLF7_9DINO</name>
<proteinExistence type="predicted"/>